<dbReference type="AlphaFoldDB" id="A0A8D0BPB8"/>
<dbReference type="InterPro" id="IPR035275">
    <property type="entry name" value="Smim3"/>
</dbReference>
<proteinExistence type="predicted"/>
<keyword evidence="3" id="KW-1185">Reference proteome</keyword>
<evidence type="ECO:0000256" key="1">
    <source>
        <dbReference type="SAM" id="Phobius"/>
    </source>
</evidence>
<evidence type="ECO:0000313" key="3">
    <source>
        <dbReference type="Proteomes" id="UP000694421"/>
    </source>
</evidence>
<keyword evidence="1" id="KW-0472">Membrane</keyword>
<dbReference type="OMA" id="ETILAPW"/>
<dbReference type="GeneTree" id="ENSGT00960000189354"/>
<reference evidence="2" key="2">
    <citation type="submission" date="2025-09" db="UniProtKB">
        <authorList>
            <consortium name="Ensembl"/>
        </authorList>
    </citation>
    <scope>IDENTIFICATION</scope>
</reference>
<keyword evidence="1" id="KW-1133">Transmembrane helix</keyword>
<protein>
    <submittedName>
        <fullName evidence="2">Uncharacterized protein</fullName>
    </submittedName>
</protein>
<keyword evidence="1" id="KW-0812">Transmembrane</keyword>
<dbReference type="Proteomes" id="UP000694421">
    <property type="component" value="Unplaced"/>
</dbReference>
<sequence length="50" mass="5560">MMETILAPWTIVLVIFATVLIMSFLIFLPPAAVLIWRAKTLSQISLEGTV</sequence>
<dbReference type="Ensembl" id="ENSSMRT00000012693.1">
    <property type="protein sequence ID" value="ENSSMRP00000010889.1"/>
    <property type="gene ID" value="ENSSMRG00000008609.1"/>
</dbReference>
<accession>A0A8D0BPB8</accession>
<organism evidence="2 3">
    <name type="scientific">Salvator merianae</name>
    <name type="common">Argentine black and white tegu</name>
    <name type="synonym">Tupinambis merianae</name>
    <dbReference type="NCBI Taxonomy" id="96440"/>
    <lineage>
        <taxon>Eukaryota</taxon>
        <taxon>Metazoa</taxon>
        <taxon>Chordata</taxon>
        <taxon>Craniata</taxon>
        <taxon>Vertebrata</taxon>
        <taxon>Euteleostomi</taxon>
        <taxon>Lepidosauria</taxon>
        <taxon>Squamata</taxon>
        <taxon>Bifurcata</taxon>
        <taxon>Unidentata</taxon>
        <taxon>Episquamata</taxon>
        <taxon>Laterata</taxon>
        <taxon>Teiioidea</taxon>
        <taxon>Teiidae</taxon>
        <taxon>Salvator</taxon>
    </lineage>
</organism>
<reference evidence="2" key="1">
    <citation type="submission" date="2025-08" db="UniProtKB">
        <authorList>
            <consortium name="Ensembl"/>
        </authorList>
    </citation>
    <scope>IDENTIFICATION</scope>
</reference>
<evidence type="ECO:0000313" key="2">
    <source>
        <dbReference type="Ensembl" id="ENSSMRP00000010889.1"/>
    </source>
</evidence>
<feature type="transmembrane region" description="Helical" evidence="1">
    <location>
        <begin position="6"/>
        <end position="36"/>
    </location>
</feature>
<dbReference type="Pfam" id="PF17307">
    <property type="entry name" value="Smim3"/>
    <property type="match status" value="1"/>
</dbReference>
<name>A0A8D0BPB8_SALMN</name>